<dbReference type="PANTHER" id="PTHR32258">
    <property type="entry name" value="PROTEIN NETWORKED 4A"/>
    <property type="match status" value="1"/>
</dbReference>
<proteinExistence type="inferred from homology"/>
<evidence type="ECO:0000313" key="7">
    <source>
        <dbReference type="Proteomes" id="UP000187203"/>
    </source>
</evidence>
<evidence type="ECO:0000256" key="3">
    <source>
        <dbReference type="SAM" id="Coils"/>
    </source>
</evidence>
<reference evidence="7" key="1">
    <citation type="submission" date="2013-09" db="EMBL/GenBank/DDBJ databases">
        <title>Corchorus olitorius genome sequencing.</title>
        <authorList>
            <person name="Alam M."/>
            <person name="Haque M.S."/>
            <person name="Islam M.S."/>
            <person name="Emdad E.M."/>
            <person name="Islam M.M."/>
            <person name="Ahmed B."/>
            <person name="Halim A."/>
            <person name="Hossen Q.M.M."/>
            <person name="Hossain M.Z."/>
            <person name="Ahmed R."/>
            <person name="Khan M.M."/>
            <person name="Islam R."/>
            <person name="Rashid M.M."/>
            <person name="Khan S.A."/>
            <person name="Rahman M.S."/>
            <person name="Alam M."/>
            <person name="Yahiya A.S."/>
            <person name="Khan M.S."/>
            <person name="Azam M.S."/>
            <person name="Haque T."/>
            <person name="Lashkar M.Z.H."/>
            <person name="Akhand A.I."/>
            <person name="Morshed G."/>
            <person name="Roy S."/>
            <person name="Uddin K.S."/>
            <person name="Rabeya T."/>
            <person name="Hossain A.S."/>
            <person name="Chowdhury A."/>
            <person name="Snigdha A.R."/>
            <person name="Mortoza M.S."/>
            <person name="Matin S.A."/>
            <person name="Hoque S.M.E."/>
            <person name="Islam M.K."/>
            <person name="Roy D.K."/>
            <person name="Haider R."/>
            <person name="Moosa M.M."/>
            <person name="Elias S.M."/>
            <person name="Hasan A.M."/>
            <person name="Jahan S."/>
            <person name="Shafiuddin M."/>
            <person name="Mahmood N."/>
            <person name="Shommy N.S."/>
        </authorList>
    </citation>
    <scope>NUCLEOTIDE SEQUENCE [LARGE SCALE GENOMIC DNA]</scope>
    <source>
        <strain evidence="7">cv. O-4</strain>
    </source>
</reference>
<dbReference type="InterPro" id="IPR051861">
    <property type="entry name" value="NET_actin-binding_domain"/>
</dbReference>
<comment type="caution">
    <text evidence="6">The sequence shown here is derived from an EMBL/GenBank/DDBJ whole genome shotgun (WGS) entry which is preliminary data.</text>
</comment>
<evidence type="ECO:0000256" key="2">
    <source>
        <dbReference type="ARBA" id="ARBA00038006"/>
    </source>
</evidence>
<feature type="compositionally biased region" description="Low complexity" evidence="4">
    <location>
        <begin position="177"/>
        <end position="186"/>
    </location>
</feature>
<sequence>MDQYFFALKAGIESQLQFANYWSDLVSIQQVQGVRHKDLLRYIRGRDRDQAFAKSKPVALLFFAGIMATLLHSESRRLYSWWWDSHISPKNSKWLQDNLTDMDSKVKQMIKLIEEDADSFARRAEMYYKKRPELMKLVEEFYRAYRALAERYDHATVELRQAHRTIAEAFPNLLADESPSGSSGPEVEPRTPEMPHPIRAFFDPDDLQKDAVGLSSTFHALKRSAGNSEESDAVISKRGLKQLNEMFRSGMVPPNSNISEGKLNRGNGGEAAESEQGLFSQLSIENQNLKTQVLSESERAGKAETELQALKKTLAEIQAEKESVLLEYQQSLKKLSSLEKELNEAQRNAGNLDERASKAEIDIKILKEALTKLEAERDAGLHQYNQCLDRISSMENTISQAQEDAKGLNERAFKAEIEARNLKIELSKLEAEKEAGLLRYKQSLDMISALENKISLVEQNEKMLKMQAERAESEVKALKEALAKLKEESDTAAVRYEQCLETIAKMESEISRAQEDAKQLSSEIEVKSEKLRHVEEQRLLLERSNQSLQVEAENLVQKIAIKDQELSEKQKELEKLQTSLQEEHLRFVQVEATLQTLQQLHSQSQEEQRALTLELQNKLQILKDLEICNHRLEEDIQQVQGENQSLNELNSSSAISIKDLQDEILSLKELKEKLENEVSVQMARSNVLQQEVYKLKEEIDVLSSAYQALIQQLLSAGLNPECLESSVKELRDENSKLKEECGKTRGETEILYKKLRDMDNLLEKNAALRSSLSELSGKLEGSRELVEELHKSREFIQGEKSSLVAEKATLLSQIQMMTENMQKLLDKNTLLESSLSGANIELEGLRSKSKSLEEFCQYLKSEKSSLVNERESLVSKLENVEKRLCILEFRFDKLEEKYADLEKEKESTISQVEELRDSLSVEQQERACYVLSSESRLTDLEHHVHLLQEDSRLRKKEFEEEMDKAVKAQVEIIILQKFIKELEEKNLSLLIECQKHVEASKLSDKLIRELESENLEQQIEGEFLLDEIEKLRLGIHQVFRALQFDPASERGAVVELDQIPLSRILDDVEDLKSSVLRNREEKQRLLVENSVLLTLIGQLKLEGTELESETRALEYELDITKKQNAMLKKDKQELLEMNQQLMLEVREGKLEKEGLDAELETQRQRLKNMQGACLLLEEENSKQLEENKLLLKQFLNLKEDMHILEDENDIVLQEAVALSSLSFVLETFGAEKANEVKALAEDVIGLQMINTGLKEKVGKLEDKLDGKEAENLNLNGTVEKLHKELYAVKDLNDHLNYQIIIGKDFLKQKSIELAEADQKLQAAQTLNVEFARTLEELTRECEKSKQIRENLEKQILELSKESEVQKMEIEHLHEVNKNLGSEVSELHKEIEEQKMREENLSLELQERSNDFELWEAEAASFYFDFQVSAVREVLLENKVHELTEVCETLEEESALKSAQIGQMKEKVEFLESEIGGLKVQMSAYVPVIASLRDSITSLEHNAHLQPKLCVPSDAKAKDVARADELQEMNSKKLQEEPSAFLSNGISDLQEMHTRLKAVEKAVVEEMDRLVMQESSRKSNRLEASANVIEPTCKENIKKKDMQLGHEFAENLKSRKMKPEIIELRNGILLKDIPLDQVSDCSLYGRSKRVNGTSNDQMLELWESAEHERDADLTMYDMQKRATVPGEIMASNQFNGVERLGTQHEKELSIDKLEISTSIRELKKGARSRKVLERLASDAHKLTSLQTTVKELKKRMEVKKRRKAFDLEYGQVKEQLQEVEDAITELVNLNSQLTKDVEGSPYGKNSAELEEAGSRRKNVREQAVKGSEKIGRLQFEVQSIEYVLLKLEDERKSKGKQTTGVLLRDFIYSGGRRTGRRRKLCGCARPSTQGD</sequence>
<feature type="region of interest" description="Disordered" evidence="4">
    <location>
        <begin position="1796"/>
        <end position="1815"/>
    </location>
</feature>
<dbReference type="PANTHER" id="PTHR32258:SF6">
    <property type="entry name" value="PROTEIN NETWORKED 1A"/>
    <property type="match status" value="1"/>
</dbReference>
<dbReference type="SUPFAM" id="SSF57997">
    <property type="entry name" value="Tropomyosin"/>
    <property type="match status" value="1"/>
</dbReference>
<feature type="coiled-coil region" evidence="3">
    <location>
        <begin position="979"/>
        <end position="1027"/>
    </location>
</feature>
<feature type="coiled-coil region" evidence="3">
    <location>
        <begin position="1250"/>
        <end position="1407"/>
    </location>
</feature>
<feature type="coiled-coil region" evidence="3">
    <location>
        <begin position="727"/>
        <end position="778"/>
    </location>
</feature>
<dbReference type="OrthoDB" id="10255522at2759"/>
<feature type="coiled-coil region" evidence="3">
    <location>
        <begin position="1432"/>
        <end position="1480"/>
    </location>
</feature>
<evidence type="ECO:0000256" key="1">
    <source>
        <dbReference type="ARBA" id="ARBA00023054"/>
    </source>
</evidence>
<evidence type="ECO:0000259" key="5">
    <source>
        <dbReference type="PROSITE" id="PS51774"/>
    </source>
</evidence>
<dbReference type="Proteomes" id="UP000187203">
    <property type="component" value="Unassembled WGS sequence"/>
</dbReference>
<feature type="coiled-coil region" evidence="3">
    <location>
        <begin position="863"/>
        <end position="918"/>
    </location>
</feature>
<feature type="coiled-coil region" evidence="3">
    <location>
        <begin position="300"/>
        <end position="586"/>
    </location>
</feature>
<comment type="similarity">
    <text evidence="2">Belongs to the NET family.</text>
</comment>
<dbReference type="EMBL" id="AWUE01017688">
    <property type="protein sequence ID" value="OMO85605.1"/>
    <property type="molecule type" value="Genomic_DNA"/>
</dbReference>
<dbReference type="Pfam" id="PF07765">
    <property type="entry name" value="KIP1"/>
    <property type="match status" value="1"/>
</dbReference>
<protein>
    <submittedName>
        <fullName evidence="6">KIP1-like protein</fullName>
    </submittedName>
</protein>
<feature type="coiled-coil region" evidence="3">
    <location>
        <begin position="622"/>
        <end position="691"/>
    </location>
</feature>
<dbReference type="STRING" id="93759.A0A1R3ISP8"/>
<dbReference type="GO" id="GO:0051015">
    <property type="term" value="F:actin filament binding"/>
    <property type="evidence" value="ECO:0007669"/>
    <property type="project" value="TreeGrafter"/>
</dbReference>
<feature type="coiled-coil region" evidence="3">
    <location>
        <begin position="1117"/>
        <end position="1207"/>
    </location>
</feature>
<feature type="region of interest" description="Disordered" evidence="4">
    <location>
        <begin position="174"/>
        <end position="194"/>
    </location>
</feature>
<feature type="coiled-coil region" evidence="3">
    <location>
        <begin position="1741"/>
        <end position="1795"/>
    </location>
</feature>
<dbReference type="PROSITE" id="PS51774">
    <property type="entry name" value="NAB"/>
    <property type="match status" value="1"/>
</dbReference>
<keyword evidence="1 3" id="KW-0175">Coiled coil</keyword>
<gene>
    <name evidence="6" type="ORF">COLO4_21542</name>
</gene>
<organism evidence="6 7">
    <name type="scientific">Corchorus olitorius</name>
    <dbReference type="NCBI Taxonomy" id="93759"/>
    <lineage>
        <taxon>Eukaryota</taxon>
        <taxon>Viridiplantae</taxon>
        <taxon>Streptophyta</taxon>
        <taxon>Embryophyta</taxon>
        <taxon>Tracheophyta</taxon>
        <taxon>Spermatophyta</taxon>
        <taxon>Magnoliopsida</taxon>
        <taxon>eudicotyledons</taxon>
        <taxon>Gunneridae</taxon>
        <taxon>Pentapetalae</taxon>
        <taxon>rosids</taxon>
        <taxon>malvids</taxon>
        <taxon>Malvales</taxon>
        <taxon>Malvaceae</taxon>
        <taxon>Grewioideae</taxon>
        <taxon>Apeibeae</taxon>
        <taxon>Corchorus</taxon>
    </lineage>
</organism>
<name>A0A1R3ISP8_9ROSI</name>
<feature type="domain" description="NAB" evidence="5">
    <location>
        <begin position="79"/>
        <end position="159"/>
    </location>
</feature>
<keyword evidence="7" id="KW-1185">Reference proteome</keyword>
<dbReference type="GO" id="GO:0005886">
    <property type="term" value="C:plasma membrane"/>
    <property type="evidence" value="ECO:0007669"/>
    <property type="project" value="TreeGrafter"/>
</dbReference>
<evidence type="ECO:0000256" key="4">
    <source>
        <dbReference type="SAM" id="MobiDB-lite"/>
    </source>
</evidence>
<dbReference type="InterPro" id="IPR011684">
    <property type="entry name" value="NAB"/>
</dbReference>
<accession>A0A1R3ISP8</accession>
<evidence type="ECO:0000313" key="6">
    <source>
        <dbReference type="EMBL" id="OMO85605.1"/>
    </source>
</evidence>